<evidence type="ECO:0000256" key="2">
    <source>
        <dbReference type="ARBA" id="ARBA00010186"/>
    </source>
</evidence>
<organism evidence="5 6">
    <name type="scientific">Adineta steineri</name>
    <dbReference type="NCBI Taxonomy" id="433720"/>
    <lineage>
        <taxon>Eukaryota</taxon>
        <taxon>Metazoa</taxon>
        <taxon>Spiralia</taxon>
        <taxon>Gnathifera</taxon>
        <taxon>Rotifera</taxon>
        <taxon>Eurotatoria</taxon>
        <taxon>Bdelloidea</taxon>
        <taxon>Adinetida</taxon>
        <taxon>Adinetidae</taxon>
        <taxon>Adineta</taxon>
    </lineage>
</organism>
<evidence type="ECO:0000256" key="3">
    <source>
        <dbReference type="ARBA" id="ARBA00023132"/>
    </source>
</evidence>
<protein>
    <recommendedName>
        <fullName evidence="7">Nuclear pore protein</fullName>
    </recommendedName>
</protein>
<accession>A0A814PGW5</accession>
<evidence type="ECO:0008006" key="7">
    <source>
        <dbReference type="Google" id="ProtNLM"/>
    </source>
</evidence>
<keyword evidence="4" id="KW-0539">Nucleus</keyword>
<keyword evidence="3" id="KW-0653">Protein transport</keyword>
<dbReference type="Pfam" id="PF04097">
    <property type="entry name" value="Nic96"/>
    <property type="match status" value="2"/>
</dbReference>
<comment type="caution">
    <text evidence="5">The sequence shown here is derived from an EMBL/GenBank/DDBJ whole genome shotgun (WGS) entry which is preliminary data.</text>
</comment>
<dbReference type="GO" id="GO:0016973">
    <property type="term" value="P:poly(A)+ mRNA export from nucleus"/>
    <property type="evidence" value="ECO:0007669"/>
    <property type="project" value="TreeGrafter"/>
</dbReference>
<comment type="subcellular location">
    <subcellularLocation>
        <location evidence="1">Nucleus</location>
        <location evidence="1">Nuclear pore complex</location>
    </subcellularLocation>
</comment>
<name>A0A814PGW5_9BILA</name>
<comment type="similarity">
    <text evidence="2">Belongs to the nucleoporin interacting component (NIC) family.</text>
</comment>
<dbReference type="Proteomes" id="UP000663860">
    <property type="component" value="Unassembled WGS sequence"/>
</dbReference>
<keyword evidence="3" id="KW-0813">Transport</keyword>
<dbReference type="GO" id="GO:0006606">
    <property type="term" value="P:protein import into nucleus"/>
    <property type="evidence" value="ECO:0007669"/>
    <property type="project" value="TreeGrafter"/>
</dbReference>
<sequence>MSSTFSWLLGIGRSPSTSNLSNTTSQTPLNQSIVTNSSQIPPSSSTPTTTNLSLHRNLNQLVDEGQRSSLKTKRELISNLDQLNTLAFLNTSTGINIQRIQDQFEQIDKTLQTTAATTTVTKSRDDTIEQQLDGKLTNNLNDYLKHEREKTLLSMLRMIEDKTYDEITRHSNYVLDNNWQKQRQLILSTVSKHDQSYLDEANAMQIKRFETPRSLSRGLSNVEAAYAKVIALYNVGKIARQNLIDEFTNVVESSNQPQAAIDLWNVVNYMSQLPSDYLTNRTSLPSQQAIVLSARSYLEYSFRVQLSKLFINLVSDDDLHKPGSIYKLIIRYIRQKHPNIVHIIDDDGNIDDLPIWSIIFYCLRAGDLQSALNAAKRCHLTSAVEWLTNYIKNNNQSIDPTIRLKIQDVYDREHLTNPFKSIVLSVLSAYDVNNMHELIINSIDDLLWLRLSQIVFPNQDLMTLNKLQKLVYNEGSGNRSLFNEKPVQFAMCLLLTGQFETAIDLLNQIEQFHCHAVHIGIHLHESRLLSTASKSDSPMLTTTLTAEDPLKSLNYQRLLTTYTEKCRYDTELWQIINYFYLLKQIKQKDGENCFIESLAILLIKLNDNDTDNLLERLFGVNRQGVLTEARILDHLDIDTNVVTANVGLYLEKHGHLELAAVLYDRAKKSRQACSIYNRLLSEAIHTLITSNTPGSSNVLSSARSFASRLSSTQNEFDRTTNTLYTLLDIYDGNIDDLPIWSIIFYCLRAGDLQSALNAAKRCHLTSAVEWLTNYIKNNNQSIDPTIRLKIQDVYDREHLTNPFKSIVLSVLSAYDVNNMHELIINSIDDLLWLRLSQIVFPNQDLMTLNKLQKLVYNEGSGNRSLFNEKPVQFAMCLLLTGQFETAIDLLNQIEQFHCHAVHIGIHLHESRLLSTASKSDSPMLTTTLTAEDPLKSLNYQRLLTTYTEKCRYDTELWQIINYFYLLKQIKQKDGENCFIESLAILLIKLNDNDTDNLLERLFGVNRQGVLTEARILDHLDIDTNVVTANVGLYLEKHGHLELAAVLYDRAKKSRQACSIYNRLLSEAIHTLITSNTPGSSNKSRQACSIYNRLLSEAIHTLITSNTPGSSNVLSSARSFASRLSSTQNEFDRTTNTLYTLLDIYVYIEFFKSQQFERAYEIIQKLSLLPFAHTQIDQCLESINYYSSEILDCYSDIILITLTLMAILASVEYKSSTNISNQHLLLASTSSLDQRTSNILSTNKQGLLDELKRQADVLFRFIGLLPMKLHNHVHVQLMECFSRIKNAC</sequence>
<dbReference type="InterPro" id="IPR007231">
    <property type="entry name" value="Nucleoporin_int_Nup93/Nic96"/>
</dbReference>
<dbReference type="GO" id="GO:0005643">
    <property type="term" value="C:nuclear pore"/>
    <property type="evidence" value="ECO:0007669"/>
    <property type="project" value="UniProtKB-SubCell"/>
</dbReference>
<keyword evidence="3" id="KW-0811">Translocation</keyword>
<proteinExistence type="inferred from homology"/>
<gene>
    <name evidence="5" type="ORF">IZO911_LOCUS23307</name>
</gene>
<dbReference type="EMBL" id="CAJNOE010000268">
    <property type="protein sequence ID" value="CAF1105888.1"/>
    <property type="molecule type" value="Genomic_DNA"/>
</dbReference>
<dbReference type="PANTHER" id="PTHR11225">
    <property type="entry name" value="NUCLEAR PORE COMPLEX PROTEIN NUP93 NUCLEOPORIN NUP93 DEAD EYE PROTEIN"/>
    <property type="match status" value="1"/>
</dbReference>
<keyword evidence="3" id="KW-0906">Nuclear pore complex</keyword>
<keyword evidence="3" id="KW-0509">mRNA transport</keyword>
<evidence type="ECO:0000256" key="1">
    <source>
        <dbReference type="ARBA" id="ARBA00004567"/>
    </source>
</evidence>
<dbReference type="GO" id="GO:0017056">
    <property type="term" value="F:structural constituent of nuclear pore"/>
    <property type="evidence" value="ECO:0007669"/>
    <property type="project" value="InterPro"/>
</dbReference>
<evidence type="ECO:0000313" key="6">
    <source>
        <dbReference type="Proteomes" id="UP000663860"/>
    </source>
</evidence>
<reference evidence="5" key="1">
    <citation type="submission" date="2021-02" db="EMBL/GenBank/DDBJ databases">
        <authorList>
            <person name="Nowell W R."/>
        </authorList>
    </citation>
    <scope>NUCLEOTIDE SEQUENCE</scope>
</reference>
<dbReference type="PANTHER" id="PTHR11225:SF4">
    <property type="entry name" value="NUCLEAR PORE COMPLEX PROTEIN NUP93"/>
    <property type="match status" value="1"/>
</dbReference>
<evidence type="ECO:0000256" key="4">
    <source>
        <dbReference type="ARBA" id="ARBA00023242"/>
    </source>
</evidence>
<evidence type="ECO:0000313" key="5">
    <source>
        <dbReference type="EMBL" id="CAF1105888.1"/>
    </source>
</evidence>